<dbReference type="SUPFAM" id="SSF143880">
    <property type="entry name" value="NE0471 N-terminal domain-like"/>
    <property type="match status" value="1"/>
</dbReference>
<accession>A0A7C4MLG6</accession>
<gene>
    <name evidence="1" type="ORF">ENS29_00925</name>
</gene>
<evidence type="ECO:0000313" key="1">
    <source>
        <dbReference type="EMBL" id="HGU31401.1"/>
    </source>
</evidence>
<dbReference type="Gene3D" id="3.30.2020.10">
    <property type="entry name" value="NE0471-like N-terminal domain"/>
    <property type="match status" value="1"/>
</dbReference>
<dbReference type="Pfam" id="PF10387">
    <property type="entry name" value="DUF2442"/>
    <property type="match status" value="1"/>
</dbReference>
<sequence>MNSSIQWPWPRVVFVTAKEPYRLFVRLDDGRELLLDIGPLVERHQSLWRLRHAQYFQKVQIDEIGAICWPEGEDIAPEAIESYILKNESL</sequence>
<reference evidence="1" key="1">
    <citation type="journal article" date="2020" name="mSystems">
        <title>Genome- and Community-Level Interaction Insights into Carbon Utilization and Element Cycling Functions of Hydrothermarchaeota in Hydrothermal Sediment.</title>
        <authorList>
            <person name="Zhou Z."/>
            <person name="Liu Y."/>
            <person name="Xu W."/>
            <person name="Pan J."/>
            <person name="Luo Z.H."/>
            <person name="Li M."/>
        </authorList>
    </citation>
    <scope>NUCLEOTIDE SEQUENCE [LARGE SCALE GENOMIC DNA]</scope>
    <source>
        <strain evidence="1">SpSt-477</strain>
    </source>
</reference>
<name>A0A7C4MLG6_9BACT</name>
<comment type="caution">
    <text evidence="1">The sequence shown here is derived from an EMBL/GenBank/DDBJ whole genome shotgun (WGS) entry which is preliminary data.</text>
</comment>
<dbReference type="InterPro" id="IPR018841">
    <property type="entry name" value="DUF2442"/>
</dbReference>
<dbReference type="InterPro" id="IPR036782">
    <property type="entry name" value="NE0471-like_N"/>
</dbReference>
<dbReference type="EMBL" id="DSUH01000021">
    <property type="protein sequence ID" value="HGU31401.1"/>
    <property type="molecule type" value="Genomic_DNA"/>
</dbReference>
<protein>
    <submittedName>
        <fullName evidence="1">DUF2442 domain-containing protein</fullName>
    </submittedName>
</protein>
<dbReference type="AlphaFoldDB" id="A0A7C4MLG6"/>
<proteinExistence type="predicted"/>
<organism evidence="1">
    <name type="scientific">Desulfatirhabdium butyrativorans</name>
    <dbReference type="NCBI Taxonomy" id="340467"/>
    <lineage>
        <taxon>Bacteria</taxon>
        <taxon>Pseudomonadati</taxon>
        <taxon>Thermodesulfobacteriota</taxon>
        <taxon>Desulfobacteria</taxon>
        <taxon>Desulfobacterales</taxon>
        <taxon>Desulfatirhabdiaceae</taxon>
        <taxon>Desulfatirhabdium</taxon>
    </lineage>
</organism>